<sequence length="555" mass="61422">MRLKIVYGVLFVAAALSVAGFWVWQKNIFSTGDVRLEILAPDAITVGEEVTYVVRWRNVGDTQLVDASLTFDYPEGAIPSEGSDARVIRAIDTINPGQEDSARFSARLFGKENEIKEARASLTYTPRNLSASFRSETSASSKISFVPLNFDVNVPSRMEADQQFEIELNYFSNSEYPLSDLRIQMQYPDGFSFRSASPVPLGDNEWDIGVLNRTEGGRITVRGALEGGVQEVKIFRAVIGSWKDGRFTVMREVQKGVQIARPQLLIAQQVNSSANYVASAGDVLHYEISFRNPTDRILENLSLLVTLDGRAFDLDSLKANSGRFQRGSNSLVWEPRDNTRLRFLGRGEEGRVEFWVNVKDDIETFSPQDQGLTLQNRVLLSEASMDFEVKLRADLRIEQRGFFSDEVFGNTGPHPPTVGQRTTYTVIWRATNKLNDVRSARVKAALPQGAELTGNIFPANSNLTFDSASRELVWEIGDLAAGTGVFPELQPPSVAFQIAFTPTPAQRGRIAELVGQARITGEDLFVDQVVSSTDDPIDTRLPDDSSVSGGMGIVQ</sequence>
<evidence type="ECO:0000256" key="1">
    <source>
        <dbReference type="SAM" id="MobiDB-lite"/>
    </source>
</evidence>
<feature type="region of interest" description="Disordered" evidence="1">
    <location>
        <begin position="535"/>
        <end position="555"/>
    </location>
</feature>
<accession>A0A837IN63</accession>
<evidence type="ECO:0008006" key="4">
    <source>
        <dbReference type="Google" id="ProtNLM"/>
    </source>
</evidence>
<evidence type="ECO:0000313" key="3">
    <source>
        <dbReference type="Proteomes" id="UP000034462"/>
    </source>
</evidence>
<organism evidence="2 3">
    <name type="scientific">Candidatus Yanofskybacteria bacterium GW2011_GWC1_48_11</name>
    <dbReference type="NCBI Taxonomy" id="1619027"/>
    <lineage>
        <taxon>Bacteria</taxon>
        <taxon>Candidatus Yanofskyibacteriota</taxon>
    </lineage>
</organism>
<dbReference type="EMBL" id="LCPH01000001">
    <property type="protein sequence ID" value="KKU93548.1"/>
    <property type="molecule type" value="Genomic_DNA"/>
</dbReference>
<dbReference type="AlphaFoldDB" id="A0A837IN63"/>
<protein>
    <recommendedName>
        <fullName evidence="4">DUF11 domain-containing protein</fullName>
    </recommendedName>
</protein>
<reference evidence="2 3" key="1">
    <citation type="journal article" date="2015" name="Nature">
        <title>rRNA introns, odd ribosomes, and small enigmatic genomes across a large radiation of phyla.</title>
        <authorList>
            <person name="Brown C.T."/>
            <person name="Hug L.A."/>
            <person name="Thomas B.C."/>
            <person name="Sharon I."/>
            <person name="Castelle C.J."/>
            <person name="Singh A."/>
            <person name="Wilkins M.J."/>
            <person name="Williams K.H."/>
            <person name="Banfield J.F."/>
        </authorList>
    </citation>
    <scope>NUCLEOTIDE SEQUENCE [LARGE SCALE GENOMIC DNA]</scope>
</reference>
<gene>
    <name evidence="2" type="ORF">UY25_C0001G0041</name>
</gene>
<proteinExistence type="predicted"/>
<evidence type="ECO:0000313" key="2">
    <source>
        <dbReference type="EMBL" id="KKU93548.1"/>
    </source>
</evidence>
<comment type="caution">
    <text evidence="2">The sequence shown here is derived from an EMBL/GenBank/DDBJ whole genome shotgun (WGS) entry which is preliminary data.</text>
</comment>
<dbReference type="Proteomes" id="UP000034462">
    <property type="component" value="Unassembled WGS sequence"/>
</dbReference>
<name>A0A837IN63_9BACT</name>